<evidence type="ECO:0000313" key="2">
    <source>
        <dbReference type="EMBL" id="AJE87410.1"/>
    </source>
</evidence>
<feature type="region of interest" description="Disordered" evidence="1">
    <location>
        <begin position="82"/>
        <end position="176"/>
    </location>
</feature>
<name>A0A0B5F770_STRA4</name>
<dbReference type="AlphaFoldDB" id="A0A0B5F770"/>
<evidence type="ECO:0000256" key="1">
    <source>
        <dbReference type="SAM" id="MobiDB-lite"/>
    </source>
</evidence>
<keyword evidence="3" id="KW-1185">Reference proteome</keyword>
<evidence type="ECO:0000313" key="3">
    <source>
        <dbReference type="Proteomes" id="UP000031523"/>
    </source>
</evidence>
<organism evidence="2 3">
    <name type="scientific">Streptomyces albus (strain ATCC 21838 / DSM 41398 / FERM P-419 / JCM 4703 / NBRC 107858)</name>
    <dbReference type="NCBI Taxonomy" id="1081613"/>
    <lineage>
        <taxon>Bacteria</taxon>
        <taxon>Bacillati</taxon>
        <taxon>Actinomycetota</taxon>
        <taxon>Actinomycetes</taxon>
        <taxon>Kitasatosporales</taxon>
        <taxon>Streptomycetaceae</taxon>
        <taxon>Streptomyces</taxon>
    </lineage>
</organism>
<dbReference type="EMBL" id="CP010519">
    <property type="protein sequence ID" value="AJE87410.1"/>
    <property type="molecule type" value="Genomic_DNA"/>
</dbReference>
<feature type="compositionally biased region" description="Basic and acidic residues" evidence="1">
    <location>
        <begin position="115"/>
        <end position="124"/>
    </location>
</feature>
<proteinExistence type="predicted"/>
<protein>
    <submittedName>
        <fullName evidence="2">Uncharacterized protein</fullName>
    </submittedName>
</protein>
<dbReference type="Proteomes" id="UP000031523">
    <property type="component" value="Chromosome"/>
</dbReference>
<accession>A0A0B5F770</accession>
<sequence>MPRTTLVVHREGHSGELLARGGDFAAHSGLQRASFLAVVRFHETYHRSPTGLKADEESRLATDAVARLRAAGYHVECDQAFDIASRPGPPPAGGLHGGPPGRADARSHHHARGGRCPDRTDRRPYPQRARRPARPHPERSPRNSAASSPTRERSAVCVRSIPPPALPVLPETGLRR</sequence>
<reference evidence="2 3" key="1">
    <citation type="submission" date="2015-01" db="EMBL/GenBank/DDBJ databases">
        <title>Enhanced salinomycin production by adjusting the supply of polyketide extender units in Streptomyce albus DSM 41398.</title>
        <authorList>
            <person name="Lu C."/>
        </authorList>
    </citation>
    <scope>NUCLEOTIDE SEQUENCE [LARGE SCALE GENOMIC DNA]</scope>
    <source>
        <strain evidence="3">ATCC 21838 / DSM 41398 / FERM P-419 / JCM 4703 / NBRC 107858</strain>
    </source>
</reference>
<gene>
    <name evidence="2" type="ORF">SLNWT_7034</name>
</gene>
<dbReference type="KEGG" id="sals:SLNWT_7034"/>